<dbReference type="InterPro" id="IPR024294">
    <property type="entry name" value="DUF3810"/>
</dbReference>
<gene>
    <name evidence="3" type="ORF">D1639_03345</name>
</gene>
<dbReference type="EMBL" id="QWKH01000013">
    <property type="protein sequence ID" value="NBI34081.1"/>
    <property type="molecule type" value="Genomic_DNA"/>
</dbReference>
<protein>
    <submittedName>
        <fullName evidence="3">DUF3810 domain-containing protein</fullName>
    </submittedName>
</protein>
<keyword evidence="2" id="KW-0472">Membrane</keyword>
<evidence type="ECO:0000313" key="3">
    <source>
        <dbReference type="EMBL" id="NBI34081.1"/>
    </source>
</evidence>
<feature type="transmembrane region" description="Helical" evidence="2">
    <location>
        <begin position="132"/>
        <end position="155"/>
    </location>
</feature>
<comment type="caution">
    <text evidence="3">The sequence shown here is derived from an EMBL/GenBank/DDBJ whole genome shotgun (WGS) entry which is preliminary data.</text>
</comment>
<sequence length="416" mass="44990">MTLQKDRSQKPTPGPAPDGARRTNPKPEGASRSGWRALLTWRWLLLGFAVAGFALTEFARHNPDWTETVFSRGVYPALSSAVAFLPSLLPFSVAEWFVVAVMLGVTVYLALSVRSILRARPRAKGHALVKAVAGLLGIASVLYFAFVMLCGANYYRHTFAEQSGLEIRESSTEELTQLCEGLAADMTQARSQLEEAMAAEGVATLDEYAAAHGGFAAYADGAVGAVSALASRYPAFDRPLFSPPKPVLASTLMSYADIAGIYFPFTVESNINTSGPFFPLPATMAHELAHQAGFMREDEANFIAYLACTNADDALMRYSGYSLAYDYAISALRKVDPEKAAAISATLSDAVKADRQERSRFLAQFEGPVAQMSNAANNAYLQANNQTDGTRSYGRMVDLLLAEARGESLSDELLQE</sequence>
<dbReference type="Pfam" id="PF12725">
    <property type="entry name" value="DUF3810"/>
    <property type="match status" value="1"/>
</dbReference>
<keyword evidence="2" id="KW-1133">Transmembrane helix</keyword>
<name>A0A7C9JD00_9BACT</name>
<evidence type="ECO:0000256" key="1">
    <source>
        <dbReference type="SAM" id="MobiDB-lite"/>
    </source>
</evidence>
<feature type="transmembrane region" description="Helical" evidence="2">
    <location>
        <begin position="88"/>
        <end position="111"/>
    </location>
</feature>
<accession>A0A7C9JD00</accession>
<proteinExistence type="predicted"/>
<organism evidence="3">
    <name type="scientific">Muribaculaceae bacterium Z82</name>
    <dbReference type="NCBI Taxonomy" id="2304548"/>
    <lineage>
        <taxon>Bacteria</taxon>
        <taxon>Pseudomonadati</taxon>
        <taxon>Bacteroidota</taxon>
        <taxon>Bacteroidia</taxon>
        <taxon>Bacteroidales</taxon>
        <taxon>Muribaculaceae</taxon>
    </lineage>
</organism>
<keyword evidence="2" id="KW-0812">Transmembrane</keyword>
<dbReference type="AlphaFoldDB" id="A0A7C9JD00"/>
<feature type="transmembrane region" description="Helical" evidence="2">
    <location>
        <begin position="41"/>
        <end position="59"/>
    </location>
</feature>
<reference evidence="3" key="1">
    <citation type="submission" date="2018-08" db="EMBL/GenBank/DDBJ databases">
        <title>Murine metabolic-syndrome-specific gut microbial biobank.</title>
        <authorList>
            <person name="Liu C."/>
        </authorList>
    </citation>
    <scope>NUCLEOTIDE SEQUENCE [LARGE SCALE GENOMIC DNA]</scope>
    <source>
        <strain evidence="3">Z82</strain>
    </source>
</reference>
<feature type="region of interest" description="Disordered" evidence="1">
    <location>
        <begin position="1"/>
        <end position="32"/>
    </location>
</feature>
<evidence type="ECO:0000256" key="2">
    <source>
        <dbReference type="SAM" id="Phobius"/>
    </source>
</evidence>